<gene>
    <name evidence="9" type="ORF">APT59_10560</name>
</gene>
<evidence type="ECO:0000259" key="8">
    <source>
        <dbReference type="PROSITE" id="PS50928"/>
    </source>
</evidence>
<keyword evidence="9" id="KW-0240">DNA-directed RNA polymerase</keyword>
<dbReference type="PROSITE" id="PS50928">
    <property type="entry name" value="ABC_TM1"/>
    <property type="match status" value="1"/>
</dbReference>
<evidence type="ECO:0000256" key="4">
    <source>
        <dbReference type="ARBA" id="ARBA00022692"/>
    </source>
</evidence>
<dbReference type="Gene3D" id="1.10.3720.10">
    <property type="entry name" value="MetI-like"/>
    <property type="match status" value="1"/>
</dbReference>
<evidence type="ECO:0000256" key="6">
    <source>
        <dbReference type="ARBA" id="ARBA00023136"/>
    </source>
</evidence>
<dbReference type="InterPro" id="IPR050366">
    <property type="entry name" value="BP-dependent_transpt_permease"/>
</dbReference>
<protein>
    <submittedName>
        <fullName evidence="9">DNA-directed RNA polymerase subunit alpha</fullName>
    </submittedName>
</protein>
<feature type="transmembrane region" description="Helical" evidence="7">
    <location>
        <begin position="38"/>
        <end position="61"/>
    </location>
</feature>
<dbReference type="SUPFAM" id="SSF161098">
    <property type="entry name" value="MetI-like"/>
    <property type="match status" value="1"/>
</dbReference>
<dbReference type="PANTHER" id="PTHR43386">
    <property type="entry name" value="OLIGOPEPTIDE TRANSPORT SYSTEM PERMEASE PROTEIN APPC"/>
    <property type="match status" value="1"/>
</dbReference>
<dbReference type="KEGG" id="por:APT59_10560"/>
<feature type="transmembrane region" description="Helical" evidence="7">
    <location>
        <begin position="102"/>
        <end position="127"/>
    </location>
</feature>
<comment type="subcellular location">
    <subcellularLocation>
        <location evidence="1 7">Cell membrane</location>
        <topology evidence="1 7">Multi-pass membrane protein</topology>
    </subcellularLocation>
</comment>
<dbReference type="GO" id="GO:0005886">
    <property type="term" value="C:plasma membrane"/>
    <property type="evidence" value="ECO:0007669"/>
    <property type="project" value="UniProtKB-SubCell"/>
</dbReference>
<dbReference type="CDD" id="cd06261">
    <property type="entry name" value="TM_PBP2"/>
    <property type="match status" value="1"/>
</dbReference>
<dbReference type="PANTHER" id="PTHR43386:SF25">
    <property type="entry name" value="PEPTIDE ABC TRANSPORTER PERMEASE PROTEIN"/>
    <property type="match status" value="1"/>
</dbReference>
<organism evidence="9 10">
    <name type="scientific">Pseudomonas oryzihabitans</name>
    <dbReference type="NCBI Taxonomy" id="47885"/>
    <lineage>
        <taxon>Bacteria</taxon>
        <taxon>Pseudomonadati</taxon>
        <taxon>Pseudomonadota</taxon>
        <taxon>Gammaproteobacteria</taxon>
        <taxon>Pseudomonadales</taxon>
        <taxon>Pseudomonadaceae</taxon>
        <taxon>Pseudomonas</taxon>
    </lineage>
</organism>
<dbReference type="InterPro" id="IPR000515">
    <property type="entry name" value="MetI-like"/>
</dbReference>
<feature type="transmembrane region" description="Helical" evidence="7">
    <location>
        <begin position="267"/>
        <end position="289"/>
    </location>
</feature>
<evidence type="ECO:0000256" key="2">
    <source>
        <dbReference type="ARBA" id="ARBA00022448"/>
    </source>
</evidence>
<evidence type="ECO:0000256" key="3">
    <source>
        <dbReference type="ARBA" id="ARBA00022475"/>
    </source>
</evidence>
<comment type="similarity">
    <text evidence="7">Belongs to the binding-protein-dependent transport system permease family.</text>
</comment>
<keyword evidence="4 7" id="KW-0812">Transmembrane</keyword>
<sequence length="300" mass="31771">MTRPVTSVRGASVLPVDGKTLDTQLSPPRTRRRARWSLTGLLGGILVVFWLFIAAFGVWLAPYDPGALGDSAILASYSAAHPLGTDYLGRDVLSRILDGARFTVGLALAAAMLACVLGTGLGLLAALSGRWVDEPLSRLVDALISLPSKMLALVMVSAFGSSVPLLIVMAVVGYAPGCYRISRSLAMNLTEMEYVQVARTRGEGRLYIALMELLPNMRLPLLTDLGLRFVYIVLLLSGMSFLGLGVQPPNADLGSLVRENIGGLADGAPAVLMPALAIGTLTVGVNLLIDRFGARRRGGR</sequence>
<keyword evidence="9" id="KW-0804">Transcription</keyword>
<dbReference type="GO" id="GO:0000428">
    <property type="term" value="C:DNA-directed RNA polymerase complex"/>
    <property type="evidence" value="ECO:0007669"/>
    <property type="project" value="UniProtKB-KW"/>
</dbReference>
<dbReference type="GO" id="GO:0055085">
    <property type="term" value="P:transmembrane transport"/>
    <property type="evidence" value="ECO:0007669"/>
    <property type="project" value="InterPro"/>
</dbReference>
<evidence type="ECO:0000256" key="5">
    <source>
        <dbReference type="ARBA" id="ARBA00022989"/>
    </source>
</evidence>
<dbReference type="InterPro" id="IPR035906">
    <property type="entry name" value="MetI-like_sf"/>
</dbReference>
<accession>A0A0U4W462</accession>
<proteinExistence type="inferred from homology"/>
<evidence type="ECO:0000256" key="7">
    <source>
        <dbReference type="RuleBase" id="RU363032"/>
    </source>
</evidence>
<evidence type="ECO:0000313" key="10">
    <source>
        <dbReference type="Proteomes" id="UP000064137"/>
    </source>
</evidence>
<reference evidence="9 10" key="1">
    <citation type="submission" date="2016-01" db="EMBL/GenBank/DDBJ databases">
        <title>Annotation of Pseudomonas oryzihabitans USDA-ARS-USMARC-56511.</title>
        <authorList>
            <person name="Harhay G.P."/>
            <person name="Harhay D.M."/>
            <person name="Smith T.P.L."/>
            <person name="Bono J.L."/>
            <person name="Heaton M.P."/>
            <person name="Clawson M.L."/>
            <person name="Chitko-Mckown C.G."/>
            <person name="Capik S.F."/>
            <person name="DeDonder K.D."/>
            <person name="Apley M.D."/>
            <person name="Lubbers B.V."/>
            <person name="White B.J."/>
            <person name="Larson R.L."/>
        </authorList>
    </citation>
    <scope>NUCLEOTIDE SEQUENCE [LARGE SCALE GENOMIC DNA]</scope>
    <source>
        <strain evidence="9 10">USDA-ARS-USMARC-56511</strain>
    </source>
</reference>
<feature type="domain" description="ABC transmembrane type-1" evidence="8">
    <location>
        <begin position="100"/>
        <end position="289"/>
    </location>
</feature>
<dbReference type="Proteomes" id="UP000064137">
    <property type="component" value="Chromosome"/>
</dbReference>
<name>A0A0U4W462_9PSED</name>
<dbReference type="RefSeq" id="WP_059314805.1">
    <property type="nucleotide sequence ID" value="NZ_CP013987.1"/>
</dbReference>
<dbReference type="AlphaFoldDB" id="A0A0U4W462"/>
<keyword evidence="5 7" id="KW-1133">Transmembrane helix</keyword>
<dbReference type="OrthoDB" id="9805884at2"/>
<feature type="transmembrane region" description="Helical" evidence="7">
    <location>
        <begin position="225"/>
        <end position="247"/>
    </location>
</feature>
<keyword evidence="3" id="KW-1003">Cell membrane</keyword>
<dbReference type="EMBL" id="CP013987">
    <property type="protein sequence ID" value="ALZ84614.1"/>
    <property type="molecule type" value="Genomic_DNA"/>
</dbReference>
<dbReference type="Pfam" id="PF00528">
    <property type="entry name" value="BPD_transp_1"/>
    <property type="match status" value="1"/>
</dbReference>
<evidence type="ECO:0000313" key="9">
    <source>
        <dbReference type="EMBL" id="ALZ84614.1"/>
    </source>
</evidence>
<evidence type="ECO:0000256" key="1">
    <source>
        <dbReference type="ARBA" id="ARBA00004651"/>
    </source>
</evidence>
<keyword evidence="2 7" id="KW-0813">Transport</keyword>
<keyword evidence="6 7" id="KW-0472">Membrane</keyword>